<name>A0A926S7I9_9HYPH</name>
<comment type="caution">
    <text evidence="1">The sequence shown here is derived from an EMBL/GenBank/DDBJ whole genome shotgun (WGS) entry which is preliminary data.</text>
</comment>
<dbReference type="EMBL" id="JABFCZ010000025">
    <property type="protein sequence ID" value="MBD1548691.1"/>
    <property type="molecule type" value="Genomic_DNA"/>
</dbReference>
<dbReference type="RefSeq" id="WP_190293382.1">
    <property type="nucleotide sequence ID" value="NZ_JABFCZ010000025.1"/>
</dbReference>
<organism evidence="1 2">
    <name type="scientific">Roseibium aggregatum</name>
    <dbReference type="NCBI Taxonomy" id="187304"/>
    <lineage>
        <taxon>Bacteria</taxon>
        <taxon>Pseudomonadati</taxon>
        <taxon>Pseudomonadota</taxon>
        <taxon>Alphaproteobacteria</taxon>
        <taxon>Hyphomicrobiales</taxon>
        <taxon>Stappiaceae</taxon>
        <taxon>Roseibium</taxon>
    </lineage>
</organism>
<evidence type="ECO:0000313" key="2">
    <source>
        <dbReference type="Proteomes" id="UP000598467"/>
    </source>
</evidence>
<protein>
    <submittedName>
        <fullName evidence="1">Uncharacterized protein</fullName>
    </submittedName>
</protein>
<sequence>MSNFKTIIDLFGLSPEEAASYLKAETSDIIRWCETADSPPLEVWRQLVKLFDTIRFAAEEAAKAADLDRMDATDLNRIAMILPDQDGALEGPRRAITAMAVTSLARVFV</sequence>
<evidence type="ECO:0000313" key="1">
    <source>
        <dbReference type="EMBL" id="MBD1548691.1"/>
    </source>
</evidence>
<accession>A0A926S7I9</accession>
<dbReference type="AlphaFoldDB" id="A0A926S7I9"/>
<dbReference type="Proteomes" id="UP000598467">
    <property type="component" value="Unassembled WGS sequence"/>
</dbReference>
<reference evidence="1" key="1">
    <citation type="submission" date="2020-05" db="EMBL/GenBank/DDBJ databases">
        <title>Identification of trans-AT polyketide cluster in two marine bacteria, producers of a novel glutaramide-containing polyketide sesbanimide D and analogs.</title>
        <authorList>
            <person name="Kacar D."/>
            <person name="Rodriguez P."/>
            <person name="Canedo L."/>
            <person name="Gonzalez E."/>
            <person name="Galan B."/>
            <person name="De La Calle F."/>
            <person name="Garcia J.L."/>
        </authorList>
    </citation>
    <scope>NUCLEOTIDE SEQUENCE</scope>
    <source>
        <strain evidence="1">PHM038</strain>
    </source>
</reference>
<gene>
    <name evidence="1" type="ORF">HK439_20695</name>
</gene>
<proteinExistence type="predicted"/>